<keyword evidence="10" id="KW-1185">Reference proteome</keyword>
<dbReference type="GO" id="GO:0009264">
    <property type="term" value="P:deoxyribonucleotide catabolic process"/>
    <property type="evidence" value="ECO:0007669"/>
    <property type="project" value="InterPro"/>
</dbReference>
<protein>
    <recommendedName>
        <fullName evidence="2">deoxyribose-phosphate aldolase</fullName>
        <ecNumber evidence="2">4.1.2.4</ecNumber>
    </recommendedName>
    <alternativeName>
        <fullName evidence="6">2-deoxy-D-ribose 5-phosphate aldolase</fullName>
    </alternativeName>
</protein>
<evidence type="ECO:0000256" key="1">
    <source>
        <dbReference type="ARBA" id="ARBA00010936"/>
    </source>
</evidence>
<dbReference type="NCBIfam" id="TIGR00126">
    <property type="entry name" value="deoC"/>
    <property type="match status" value="1"/>
</dbReference>
<dbReference type="FunFam" id="3.20.20.70:FF:000044">
    <property type="entry name" value="Deoxyribose-phosphate aldolase"/>
    <property type="match status" value="1"/>
</dbReference>
<dbReference type="OMA" id="MNACIPP"/>
<evidence type="ECO:0000256" key="4">
    <source>
        <dbReference type="ARBA" id="ARBA00023239"/>
    </source>
</evidence>
<sequence length="250" mass="26119">MPSQDWPTFLPARIETVLALPPLAAAAIPDSLASYIDHTLLAPSATPAQVKALCAEAKAHSFASACINPAHVSLARHELLNTPVRVCAVIGFPLGANSSLTKAFETRTAVSEGADEVDMVINVGYLKEKLYSKIYEDVVSVVMAAQGRTVKVIIETHLLTDEEKVAACLISAEAGAGFVKTSTGFNGGGATVEDVQLMKKTVENYKTVKVKASGGVRDGETARRMVEAGAERIGTSSGVKIMAGGVGTGY</sequence>
<dbReference type="GO" id="GO:0004139">
    <property type="term" value="F:deoxyribose-phosphate aldolase activity"/>
    <property type="evidence" value="ECO:0007669"/>
    <property type="project" value="UniProtKB-EC"/>
</dbReference>
<evidence type="ECO:0000313" key="10">
    <source>
        <dbReference type="Proteomes" id="UP000018144"/>
    </source>
</evidence>
<evidence type="ECO:0000256" key="7">
    <source>
        <dbReference type="ARBA" id="ARBA00048791"/>
    </source>
</evidence>
<comment type="catalytic activity">
    <reaction evidence="7">
        <text>2-deoxy-D-ribose 5-phosphate = D-glyceraldehyde 3-phosphate + acetaldehyde</text>
        <dbReference type="Rhea" id="RHEA:12821"/>
        <dbReference type="ChEBI" id="CHEBI:15343"/>
        <dbReference type="ChEBI" id="CHEBI:59776"/>
        <dbReference type="ChEBI" id="CHEBI:62877"/>
        <dbReference type="EC" id="4.1.2.4"/>
    </reaction>
</comment>
<dbReference type="GO" id="GO:0046386">
    <property type="term" value="P:deoxyribose phosphate catabolic process"/>
    <property type="evidence" value="ECO:0007669"/>
    <property type="project" value="UniProtKB-UniPathway"/>
</dbReference>
<feature type="active site" description="Proton donor/acceptor" evidence="8">
    <location>
        <position position="211"/>
    </location>
</feature>
<keyword evidence="5 8" id="KW-0704">Schiff base</keyword>
<feature type="active site" description="Schiff-base intermediate with acetaldehyde" evidence="8">
    <location>
        <position position="180"/>
    </location>
</feature>
<dbReference type="InterPro" id="IPR011343">
    <property type="entry name" value="DeoC"/>
</dbReference>
<evidence type="ECO:0000256" key="5">
    <source>
        <dbReference type="ARBA" id="ARBA00023270"/>
    </source>
</evidence>
<dbReference type="GO" id="GO:0016052">
    <property type="term" value="P:carbohydrate catabolic process"/>
    <property type="evidence" value="ECO:0007669"/>
    <property type="project" value="TreeGrafter"/>
</dbReference>
<dbReference type="InterPro" id="IPR002915">
    <property type="entry name" value="DeoC/FbaB/LacD_aldolase"/>
</dbReference>
<evidence type="ECO:0000256" key="3">
    <source>
        <dbReference type="ARBA" id="ARBA00022490"/>
    </source>
</evidence>
<accession>U4L3T5</accession>
<dbReference type="EC" id="4.1.2.4" evidence="2"/>
<keyword evidence="3" id="KW-0963">Cytoplasm</keyword>
<dbReference type="SMART" id="SM01133">
    <property type="entry name" value="DeoC"/>
    <property type="match status" value="1"/>
</dbReference>
<evidence type="ECO:0000256" key="2">
    <source>
        <dbReference type="ARBA" id="ARBA00012515"/>
    </source>
</evidence>
<dbReference type="UniPathway" id="UPA00002">
    <property type="reaction ID" value="UER00468"/>
</dbReference>
<dbReference type="CDD" id="cd00959">
    <property type="entry name" value="DeoC"/>
    <property type="match status" value="1"/>
</dbReference>
<evidence type="ECO:0000256" key="6">
    <source>
        <dbReference type="ARBA" id="ARBA00032755"/>
    </source>
</evidence>
<reference evidence="9 10" key="1">
    <citation type="journal article" date="2013" name="PLoS Genet.">
        <title>The genome and development-dependent transcriptomes of Pyronema confluens: a window into fungal evolution.</title>
        <authorList>
            <person name="Traeger S."/>
            <person name="Altegoer F."/>
            <person name="Freitag M."/>
            <person name="Gabaldon T."/>
            <person name="Kempken F."/>
            <person name="Kumar A."/>
            <person name="Marcet-Houben M."/>
            <person name="Poggeler S."/>
            <person name="Stajich J.E."/>
            <person name="Nowrousian M."/>
        </authorList>
    </citation>
    <scope>NUCLEOTIDE SEQUENCE [LARGE SCALE GENOMIC DNA]</scope>
    <source>
        <strain evidence="10">CBS 100304</strain>
        <tissue evidence="9">Vegetative mycelium</tissue>
    </source>
</reference>
<dbReference type="HAMAP" id="MF_00114">
    <property type="entry name" value="DeoC_type1"/>
    <property type="match status" value="1"/>
</dbReference>
<dbReference type="InterPro" id="IPR028581">
    <property type="entry name" value="DeoC_typeI"/>
</dbReference>
<dbReference type="SUPFAM" id="SSF51569">
    <property type="entry name" value="Aldolase"/>
    <property type="match status" value="1"/>
</dbReference>
<gene>
    <name evidence="9" type="ORF">PCON_10420</name>
</gene>
<dbReference type="InterPro" id="IPR013785">
    <property type="entry name" value="Aldolase_TIM"/>
</dbReference>
<evidence type="ECO:0000313" key="9">
    <source>
        <dbReference type="EMBL" id="CCX10826.1"/>
    </source>
</evidence>
<dbReference type="PIRSF" id="PIRSF001357">
    <property type="entry name" value="DeoC"/>
    <property type="match status" value="1"/>
</dbReference>
<dbReference type="GO" id="GO:0005737">
    <property type="term" value="C:cytoplasm"/>
    <property type="evidence" value="ECO:0007669"/>
    <property type="project" value="InterPro"/>
</dbReference>
<name>U4L3T5_PYROM</name>
<proteinExistence type="inferred from homology"/>
<dbReference type="OrthoDB" id="70823at2759"/>
<dbReference type="PANTHER" id="PTHR10889">
    <property type="entry name" value="DEOXYRIBOSE-PHOSPHATE ALDOLASE"/>
    <property type="match status" value="1"/>
</dbReference>
<dbReference type="STRING" id="1076935.U4L3T5"/>
<dbReference type="Gene3D" id="3.20.20.70">
    <property type="entry name" value="Aldolase class I"/>
    <property type="match status" value="1"/>
</dbReference>
<dbReference type="Proteomes" id="UP000018144">
    <property type="component" value="Unassembled WGS sequence"/>
</dbReference>
<dbReference type="AlphaFoldDB" id="U4L3T5"/>
<dbReference type="eggNOG" id="KOG3981">
    <property type="taxonomic scope" value="Eukaryota"/>
</dbReference>
<organism evidence="9 10">
    <name type="scientific">Pyronema omphalodes (strain CBS 100304)</name>
    <name type="common">Pyronema confluens</name>
    <dbReference type="NCBI Taxonomy" id="1076935"/>
    <lineage>
        <taxon>Eukaryota</taxon>
        <taxon>Fungi</taxon>
        <taxon>Dikarya</taxon>
        <taxon>Ascomycota</taxon>
        <taxon>Pezizomycotina</taxon>
        <taxon>Pezizomycetes</taxon>
        <taxon>Pezizales</taxon>
        <taxon>Pyronemataceae</taxon>
        <taxon>Pyronema</taxon>
    </lineage>
</organism>
<evidence type="ECO:0000256" key="8">
    <source>
        <dbReference type="PIRSR" id="PIRSR001357-50"/>
    </source>
</evidence>
<keyword evidence="4" id="KW-0456">Lyase</keyword>
<dbReference type="EMBL" id="HF935567">
    <property type="protein sequence ID" value="CCX10826.1"/>
    <property type="molecule type" value="Genomic_DNA"/>
</dbReference>
<comment type="similarity">
    <text evidence="1">Belongs to the DeoC/FbaB aldolase family. DeoC type 1 subfamily.</text>
</comment>
<dbReference type="Pfam" id="PF01791">
    <property type="entry name" value="DeoC"/>
    <property type="match status" value="1"/>
</dbReference>
<dbReference type="PANTHER" id="PTHR10889:SF1">
    <property type="entry name" value="DEOXYRIBOSE-PHOSPHATE ALDOLASE"/>
    <property type="match status" value="1"/>
</dbReference>